<dbReference type="EMBL" id="BHYM01000026">
    <property type="protein sequence ID" value="GCE39359.1"/>
    <property type="molecule type" value="Genomic_DNA"/>
</dbReference>
<sequence>MKSAKEAMEILEAYDLTKSYRAAAALAGCSHHTVARLVAERDTADVPTPPRERRPMLIDEYLPKIEEWVEHSKGRVRADVAHDKLLALGFTGTERTTRRAVARVKRAYRLGHTRVHRPWVTEPGLWLQYDFGDGPVVDGIKTVLLCAWLAWCRHRVVIPLRDRTAPSVYAGLDRIFRQVGGVPTYLLTDNEKMVTTEHIASVAVRNPGVVSFARHYGVVVKTCLPADPATKGGVENTVKLAKADLVPTDHNLAAQYDSFDDLEAACAQFCDQVNTRIHRTTRRIPAEMLAEERLHLHPVPAAPHTVTWGVTRIVPDNTPMVAFENGQYSVPHTLRGQTVWVRAHGAGAGERIVFVHHGEGGPVEVARHRRARPGSPQICDEHFPPPPAGVLGRQPIPRTDAERAFCDIGVGARLWLCEAAEAGTGKIRVKMEHAVSLAKLLGAERVDWALGHAAAYGRFAEGDLMAILDAHPAGAASDTTHRADESRSLAQGTAGWARFGAPILTELADPDGTGATEY</sequence>
<dbReference type="AlphaFoldDB" id="A0A402C6X8"/>
<feature type="domain" description="Integrase catalytic" evidence="2">
    <location>
        <begin position="114"/>
        <end position="293"/>
    </location>
</feature>
<dbReference type="PANTHER" id="PTHR35004">
    <property type="entry name" value="TRANSPOSASE RV3428C-RELATED"/>
    <property type="match status" value="1"/>
</dbReference>
<dbReference type="OrthoDB" id="92877at2"/>
<protein>
    <submittedName>
        <fullName evidence="3">Mobile element protein</fullName>
    </submittedName>
</protein>
<evidence type="ECO:0000313" key="3">
    <source>
        <dbReference type="EMBL" id="GCE39359.1"/>
    </source>
</evidence>
<dbReference type="Proteomes" id="UP000287519">
    <property type="component" value="Unassembled WGS sequence"/>
</dbReference>
<gene>
    <name evidence="3" type="ORF">Rhow_002883</name>
</gene>
<organism evidence="3 4">
    <name type="scientific">Rhodococcus wratislaviensis</name>
    <name type="common">Tsukamurella wratislaviensis</name>
    <dbReference type="NCBI Taxonomy" id="44752"/>
    <lineage>
        <taxon>Bacteria</taxon>
        <taxon>Bacillati</taxon>
        <taxon>Actinomycetota</taxon>
        <taxon>Actinomycetes</taxon>
        <taxon>Mycobacteriales</taxon>
        <taxon>Nocardiaceae</taxon>
        <taxon>Rhodococcus</taxon>
    </lineage>
</organism>
<dbReference type="NCBIfam" id="NF033546">
    <property type="entry name" value="transpos_IS21"/>
    <property type="match status" value="1"/>
</dbReference>
<evidence type="ECO:0000259" key="2">
    <source>
        <dbReference type="PROSITE" id="PS50994"/>
    </source>
</evidence>
<comment type="similarity">
    <text evidence="1">Belongs to the transposase IS21/IS408/IS1162 family.</text>
</comment>
<dbReference type="Pfam" id="PF22483">
    <property type="entry name" value="Mu-transpos_C_2"/>
    <property type="match status" value="1"/>
</dbReference>
<accession>A0A402C6X8</accession>
<dbReference type="InterPro" id="IPR036397">
    <property type="entry name" value="RNaseH_sf"/>
</dbReference>
<dbReference type="InterPro" id="IPR054353">
    <property type="entry name" value="IstA-like_C"/>
</dbReference>
<evidence type="ECO:0000313" key="4">
    <source>
        <dbReference type="Proteomes" id="UP000287519"/>
    </source>
</evidence>
<comment type="caution">
    <text evidence="3">The sequence shown here is derived from an EMBL/GenBank/DDBJ whole genome shotgun (WGS) entry which is preliminary data.</text>
</comment>
<dbReference type="InterPro" id="IPR012337">
    <property type="entry name" value="RNaseH-like_sf"/>
</dbReference>
<keyword evidence="4" id="KW-1185">Reference proteome</keyword>
<dbReference type="PROSITE" id="PS50994">
    <property type="entry name" value="INTEGRASE"/>
    <property type="match status" value="1"/>
</dbReference>
<dbReference type="SUPFAM" id="SSF53098">
    <property type="entry name" value="Ribonuclease H-like"/>
    <property type="match status" value="1"/>
</dbReference>
<dbReference type="RefSeq" id="WP_124391792.1">
    <property type="nucleotide sequence ID" value="NZ_BHYM01000026.1"/>
</dbReference>
<proteinExistence type="inferred from homology"/>
<dbReference type="InterPro" id="IPR001584">
    <property type="entry name" value="Integrase_cat-core"/>
</dbReference>
<dbReference type="Gene3D" id="3.30.420.10">
    <property type="entry name" value="Ribonuclease H-like superfamily/Ribonuclease H"/>
    <property type="match status" value="1"/>
</dbReference>
<dbReference type="GO" id="GO:0015074">
    <property type="term" value="P:DNA integration"/>
    <property type="evidence" value="ECO:0007669"/>
    <property type="project" value="InterPro"/>
</dbReference>
<name>A0A402C6X8_RHOWR</name>
<dbReference type="GO" id="GO:0003676">
    <property type="term" value="F:nucleic acid binding"/>
    <property type="evidence" value="ECO:0007669"/>
    <property type="project" value="InterPro"/>
</dbReference>
<reference evidence="3 4" key="1">
    <citation type="submission" date="2018-11" db="EMBL/GenBank/DDBJ databases">
        <title>Microbial catabolism of amino acid.</title>
        <authorList>
            <person name="Hibi M."/>
            <person name="Ogawa J."/>
        </authorList>
    </citation>
    <scope>NUCLEOTIDE SEQUENCE [LARGE SCALE GENOMIC DNA]</scope>
    <source>
        <strain evidence="3 4">C31-06</strain>
    </source>
</reference>
<evidence type="ECO:0000256" key="1">
    <source>
        <dbReference type="ARBA" id="ARBA00009277"/>
    </source>
</evidence>